<evidence type="ECO:0000313" key="3">
    <source>
        <dbReference type="Proteomes" id="UP000287166"/>
    </source>
</evidence>
<evidence type="ECO:0000256" key="1">
    <source>
        <dbReference type="SAM" id="MobiDB-lite"/>
    </source>
</evidence>
<dbReference type="InParanoid" id="A0A401GQ43"/>
<dbReference type="RefSeq" id="XP_027615235.1">
    <property type="nucleotide sequence ID" value="XM_027759434.1"/>
</dbReference>
<name>A0A401GQ43_9APHY</name>
<dbReference type="AlphaFoldDB" id="A0A401GQ43"/>
<sequence>MPTDSQYSHQQQHQPPWSQQSSHLLYPVHTQQSSFPSPSSPTMSLSDHHYPPFYSQQQSHSGEGLGDRVIDRSHMALLLNLSSLTVASPTNLSPPHQRHEAYAPAAICAAR</sequence>
<comment type="caution">
    <text evidence="2">The sequence shown here is derived from an EMBL/GenBank/DDBJ whole genome shotgun (WGS) entry which is preliminary data.</text>
</comment>
<protein>
    <submittedName>
        <fullName evidence="2">Uncharacterized protein</fullName>
    </submittedName>
</protein>
<gene>
    <name evidence="2" type="ORF">SCP_0603000</name>
</gene>
<feature type="region of interest" description="Disordered" evidence="1">
    <location>
        <begin position="1"/>
        <end position="66"/>
    </location>
</feature>
<dbReference type="EMBL" id="BFAD01000006">
    <property type="protein sequence ID" value="GBE84322.1"/>
    <property type="molecule type" value="Genomic_DNA"/>
</dbReference>
<proteinExistence type="predicted"/>
<keyword evidence="3" id="KW-1185">Reference proteome</keyword>
<dbReference type="GeneID" id="38781239"/>
<accession>A0A401GQ43</accession>
<dbReference type="Proteomes" id="UP000287166">
    <property type="component" value="Unassembled WGS sequence"/>
</dbReference>
<reference evidence="2 3" key="1">
    <citation type="journal article" date="2018" name="Sci. Rep.">
        <title>Genome sequence of the cauliflower mushroom Sparassis crispa (Hanabiratake) and its association with beneficial usage.</title>
        <authorList>
            <person name="Kiyama R."/>
            <person name="Furutani Y."/>
            <person name="Kawaguchi K."/>
            <person name="Nakanishi T."/>
        </authorList>
    </citation>
    <scope>NUCLEOTIDE SEQUENCE [LARGE SCALE GENOMIC DNA]</scope>
</reference>
<evidence type="ECO:0000313" key="2">
    <source>
        <dbReference type="EMBL" id="GBE84322.1"/>
    </source>
</evidence>
<organism evidence="2 3">
    <name type="scientific">Sparassis crispa</name>
    <dbReference type="NCBI Taxonomy" id="139825"/>
    <lineage>
        <taxon>Eukaryota</taxon>
        <taxon>Fungi</taxon>
        <taxon>Dikarya</taxon>
        <taxon>Basidiomycota</taxon>
        <taxon>Agaricomycotina</taxon>
        <taxon>Agaricomycetes</taxon>
        <taxon>Polyporales</taxon>
        <taxon>Sparassidaceae</taxon>
        <taxon>Sparassis</taxon>
    </lineage>
</organism>
<feature type="compositionally biased region" description="Low complexity" evidence="1">
    <location>
        <begin position="1"/>
        <end position="23"/>
    </location>
</feature>
<dbReference type="STRING" id="139825.A0A401GQ43"/>
<feature type="compositionally biased region" description="Low complexity" evidence="1">
    <location>
        <begin position="33"/>
        <end position="45"/>
    </location>
</feature>